<dbReference type="GO" id="GO:0005524">
    <property type="term" value="F:ATP binding"/>
    <property type="evidence" value="ECO:0007669"/>
    <property type="project" value="UniProtKB-UniRule"/>
</dbReference>
<dbReference type="PROSITE" id="PS51192">
    <property type="entry name" value="HELICASE_ATP_BIND_1"/>
    <property type="match status" value="1"/>
</dbReference>
<feature type="compositionally biased region" description="Basic and acidic residues" evidence="8">
    <location>
        <begin position="795"/>
        <end position="823"/>
    </location>
</feature>
<reference evidence="12" key="2">
    <citation type="submission" date="2013-10" db="EMBL/GenBank/DDBJ databases">
        <authorList>
            <person name="Aslett M."/>
        </authorList>
    </citation>
    <scope>NUCLEOTIDE SEQUENCE [LARGE SCALE GENOMIC DNA]</scope>
    <source>
        <strain evidence="12">Houghton</strain>
    </source>
</reference>
<feature type="compositionally biased region" description="Low complexity" evidence="8">
    <location>
        <begin position="342"/>
        <end position="353"/>
    </location>
</feature>
<feature type="domain" description="Helicase ATP-binding" evidence="9">
    <location>
        <begin position="157"/>
        <end position="325"/>
    </location>
</feature>
<dbReference type="InterPro" id="IPR027417">
    <property type="entry name" value="P-loop_NTPase"/>
</dbReference>
<keyword evidence="3 7" id="KW-0347">Helicase</keyword>
<proteinExistence type="inferred from homology"/>
<evidence type="ECO:0000259" key="9">
    <source>
        <dbReference type="PROSITE" id="PS51192"/>
    </source>
</evidence>
<dbReference type="InterPro" id="IPR014014">
    <property type="entry name" value="RNA_helicase_DEAD_Q_motif"/>
</dbReference>
<evidence type="ECO:0000256" key="1">
    <source>
        <dbReference type="ARBA" id="ARBA00022741"/>
    </source>
</evidence>
<evidence type="ECO:0000256" key="4">
    <source>
        <dbReference type="ARBA" id="ARBA00022840"/>
    </source>
</evidence>
<dbReference type="Pfam" id="PF00271">
    <property type="entry name" value="Helicase_C"/>
    <property type="match status" value="1"/>
</dbReference>
<dbReference type="GeneID" id="25472523"/>
<evidence type="ECO:0000313" key="12">
    <source>
        <dbReference type="EMBL" id="CDJ66674.1"/>
    </source>
</evidence>
<feature type="region of interest" description="Disordered" evidence="8">
    <location>
        <begin position="322"/>
        <end position="353"/>
    </location>
</feature>
<dbReference type="OrthoDB" id="10259640at2759"/>
<evidence type="ECO:0000256" key="6">
    <source>
        <dbReference type="PROSITE-ProRule" id="PRU00552"/>
    </source>
</evidence>
<keyword evidence="2 7" id="KW-0378">Hydrolase</keyword>
<feature type="domain" description="DEAD-box RNA helicase Q" evidence="11">
    <location>
        <begin position="126"/>
        <end position="154"/>
    </location>
</feature>
<evidence type="ECO:0000313" key="13">
    <source>
        <dbReference type="Proteomes" id="UP000030754"/>
    </source>
</evidence>
<keyword evidence="13" id="KW-1185">Reference proteome</keyword>
<evidence type="ECO:0000256" key="5">
    <source>
        <dbReference type="ARBA" id="ARBA00022884"/>
    </source>
</evidence>
<feature type="compositionally biased region" description="Polar residues" evidence="8">
    <location>
        <begin position="784"/>
        <end position="793"/>
    </location>
</feature>
<dbReference type="PANTHER" id="PTHR24031">
    <property type="entry name" value="RNA HELICASE"/>
    <property type="match status" value="1"/>
</dbReference>
<evidence type="ECO:0000259" key="10">
    <source>
        <dbReference type="PROSITE" id="PS51194"/>
    </source>
</evidence>
<organism evidence="12 13">
    <name type="scientific">Eimeria necatrix</name>
    <dbReference type="NCBI Taxonomy" id="51315"/>
    <lineage>
        <taxon>Eukaryota</taxon>
        <taxon>Sar</taxon>
        <taxon>Alveolata</taxon>
        <taxon>Apicomplexa</taxon>
        <taxon>Conoidasida</taxon>
        <taxon>Coccidia</taxon>
        <taxon>Eucoccidiorida</taxon>
        <taxon>Eimeriorina</taxon>
        <taxon>Eimeriidae</taxon>
        <taxon>Eimeria</taxon>
    </lineage>
</organism>
<evidence type="ECO:0000256" key="2">
    <source>
        <dbReference type="ARBA" id="ARBA00022801"/>
    </source>
</evidence>
<dbReference type="Proteomes" id="UP000030754">
    <property type="component" value="Unassembled WGS sequence"/>
</dbReference>
<feature type="compositionally biased region" description="Low complexity" evidence="8">
    <location>
        <begin position="651"/>
        <end position="660"/>
    </location>
</feature>
<dbReference type="Gene3D" id="3.40.50.300">
    <property type="entry name" value="P-loop containing nucleotide triphosphate hydrolases"/>
    <property type="match status" value="2"/>
</dbReference>
<feature type="compositionally biased region" description="Basic residues" evidence="8">
    <location>
        <begin position="879"/>
        <end position="894"/>
    </location>
</feature>
<keyword evidence="5 7" id="KW-0694">RNA-binding</keyword>
<dbReference type="SMART" id="SM00487">
    <property type="entry name" value="DEXDc"/>
    <property type="match status" value="1"/>
</dbReference>
<dbReference type="InterPro" id="IPR014001">
    <property type="entry name" value="Helicase_ATP-bd"/>
</dbReference>
<feature type="compositionally biased region" description="Basic and acidic residues" evidence="8">
    <location>
        <begin position="661"/>
        <end position="681"/>
    </location>
</feature>
<dbReference type="GO" id="GO:0003723">
    <property type="term" value="F:RNA binding"/>
    <property type="evidence" value="ECO:0007669"/>
    <property type="project" value="UniProtKB-UniRule"/>
</dbReference>
<dbReference type="CDD" id="cd18787">
    <property type="entry name" value="SF2_C_DEAD"/>
    <property type="match status" value="1"/>
</dbReference>
<dbReference type="AlphaFoldDB" id="U6MW13"/>
<evidence type="ECO:0000259" key="11">
    <source>
        <dbReference type="PROSITE" id="PS51195"/>
    </source>
</evidence>
<feature type="region of interest" description="Disordered" evidence="8">
    <location>
        <begin position="598"/>
        <end position="634"/>
    </location>
</feature>
<dbReference type="PROSITE" id="PS51194">
    <property type="entry name" value="HELICASE_CTER"/>
    <property type="match status" value="1"/>
</dbReference>
<evidence type="ECO:0000256" key="3">
    <source>
        <dbReference type="ARBA" id="ARBA00022806"/>
    </source>
</evidence>
<feature type="compositionally biased region" description="Low complexity" evidence="8">
    <location>
        <begin position="106"/>
        <end position="115"/>
    </location>
</feature>
<dbReference type="EC" id="3.6.4.13" evidence="7"/>
<feature type="region of interest" description="Disordered" evidence="8">
    <location>
        <begin position="752"/>
        <end position="901"/>
    </location>
</feature>
<feature type="domain" description="Helicase C-terminal" evidence="10">
    <location>
        <begin position="358"/>
        <end position="551"/>
    </location>
</feature>
<dbReference type="SMART" id="SM00490">
    <property type="entry name" value="HELICc"/>
    <property type="match status" value="1"/>
</dbReference>
<protein>
    <recommendedName>
        <fullName evidence="7">ATP-dependent RNA helicase</fullName>
        <ecNumber evidence="7">3.6.4.13</ecNumber>
    </recommendedName>
</protein>
<feature type="region of interest" description="Disordered" evidence="8">
    <location>
        <begin position="97"/>
        <end position="120"/>
    </location>
</feature>
<feature type="compositionally biased region" description="Low complexity" evidence="8">
    <location>
        <begin position="857"/>
        <end position="867"/>
    </location>
</feature>
<comment type="domain">
    <text evidence="7">The Q motif is unique to and characteristic of the DEAD box family of RNA helicases and controls ATP binding and hydrolysis.</text>
</comment>
<dbReference type="VEuPathDB" id="ToxoDB:ENH_00023530"/>
<evidence type="ECO:0000256" key="7">
    <source>
        <dbReference type="RuleBase" id="RU365068"/>
    </source>
</evidence>
<dbReference type="PROSITE" id="PS51195">
    <property type="entry name" value="Q_MOTIF"/>
    <property type="match status" value="1"/>
</dbReference>
<dbReference type="InterPro" id="IPR025313">
    <property type="entry name" value="SPB4-like_CTE"/>
</dbReference>
<evidence type="ECO:0000256" key="8">
    <source>
        <dbReference type="SAM" id="MobiDB-lite"/>
    </source>
</evidence>
<gene>
    <name evidence="12" type="ORF">ENH_00023530</name>
</gene>
<reference evidence="12" key="1">
    <citation type="submission" date="2013-10" db="EMBL/GenBank/DDBJ databases">
        <title>Genomic analysis of the causative agents of coccidiosis in chickens.</title>
        <authorList>
            <person name="Reid A.J."/>
            <person name="Blake D."/>
            <person name="Billington K."/>
            <person name="Browne H."/>
            <person name="Dunn M."/>
            <person name="Hung S."/>
            <person name="Kawahara F."/>
            <person name="Miranda-Saavedra D."/>
            <person name="Mourier T."/>
            <person name="Nagra H."/>
            <person name="Otto T.D."/>
            <person name="Rawlings N."/>
            <person name="Sanchez A."/>
            <person name="Sanders M."/>
            <person name="Subramaniam C."/>
            <person name="Tay Y."/>
            <person name="Dear P."/>
            <person name="Doerig C."/>
            <person name="Gruber A."/>
            <person name="Parkinson J."/>
            <person name="Shirley M."/>
            <person name="Wan K.L."/>
            <person name="Berriman M."/>
            <person name="Tomley F."/>
            <person name="Pain A."/>
        </authorList>
    </citation>
    <scope>NUCLEOTIDE SEQUENCE [LARGE SCALE GENOMIC DNA]</scope>
    <source>
        <strain evidence="12">Houghton</strain>
    </source>
</reference>
<dbReference type="Pfam" id="PF13959">
    <property type="entry name" value="CTE_SPB4"/>
    <property type="match status" value="1"/>
</dbReference>
<dbReference type="Pfam" id="PF00270">
    <property type="entry name" value="DEAD"/>
    <property type="match status" value="1"/>
</dbReference>
<dbReference type="GO" id="GO:0016787">
    <property type="term" value="F:hydrolase activity"/>
    <property type="evidence" value="ECO:0007669"/>
    <property type="project" value="UniProtKB-KW"/>
</dbReference>
<comment type="similarity">
    <text evidence="7">Belongs to the DEAD box helicase family.</text>
</comment>
<dbReference type="InterPro" id="IPR001650">
    <property type="entry name" value="Helicase_C-like"/>
</dbReference>
<dbReference type="RefSeq" id="XP_013435141.1">
    <property type="nucleotide sequence ID" value="XM_013579687.1"/>
</dbReference>
<sequence>MAAAASSSRQPDEGIGTSHRRRRLAPSQDGAPRHKGPRGPPRGPPGRKGRPSGGQGTGAPQKLRQREKLEIAELQQRILLEMPPPGGQWLPPSLAAIQEQQQRAQSSSSSSSSSSKGGKHGVLTDKVFADLPLSGLTQKGLAACGFSRLTQIQAAAIPHALAGRDVKAQAKTGSGKTLAFVIPILERLFREEICGPDGTAAIILTPTRELAVQIFDVFKAVGQHHEFSIGCLIGGKGVEAEAERIGQLNIIVATPGRLLQHIDESPMWDATIDEADRLVDLGFQQTMELIVAALPPTRQTLLFSATLRSAVHRLGVLLCSNSSSSSKPEFICTDDLRPSDPQQQHQEGQQQQKQQQGLLKQTYMVVNEKHKTSALFSILRAQCKKKIIVFVSSCKQAKFIHDAFKQLKPGLSLLYLHGRQKQQKRLDVFQDFVSRTSPCCLISTDLAARGIDFVQSGGLLGSAGGSRKKKQEEAEGALSAVDLVIQFDCPDSTETHLHRIGRTARLTRKGHAVLLLLPSEASFVLELQAKGVGTKPNLQPHDLLPSLKALAQQAVAAYLRCLSVMPNKKVFNVNAIDLQQLALCYGLSIAPSIEHLAATDQQQQQQQQQGEGEWDPAMFGGAVASGENKKKNMSKLARLKEQIRAKKLLKQQMRLQQQQHEQQEQEEQQREGSVEEGSKKDKQPRKPGVVSGKSSTSADDVGDFLELKEQNAEPPEESAKERNQKLQELLLQKPAYRRERLQFRADGSAKIKGLAAASSNSHIIFNEDEETDEEATQQPETQAGSSSGDSGVTQELRETFLQRMRAKMESVHQSDKVRDQQRVKERHSKKRKKERMARQGEAAGGAVAFLDAKDSSSEVAASDTTTTDSDEDAGAHRDKMSKKISHQPPKKKRKEASLSLEELERLALEGAGEM</sequence>
<feature type="compositionally biased region" description="Basic and acidic residues" evidence="8">
    <location>
        <begin position="705"/>
        <end position="725"/>
    </location>
</feature>
<comment type="catalytic activity">
    <reaction evidence="7">
        <text>ATP + H2O = ADP + phosphate + H(+)</text>
        <dbReference type="Rhea" id="RHEA:13065"/>
        <dbReference type="ChEBI" id="CHEBI:15377"/>
        <dbReference type="ChEBI" id="CHEBI:15378"/>
        <dbReference type="ChEBI" id="CHEBI:30616"/>
        <dbReference type="ChEBI" id="CHEBI:43474"/>
        <dbReference type="ChEBI" id="CHEBI:456216"/>
        <dbReference type="EC" id="3.6.4.13"/>
    </reaction>
</comment>
<dbReference type="GO" id="GO:0003724">
    <property type="term" value="F:RNA helicase activity"/>
    <property type="evidence" value="ECO:0007669"/>
    <property type="project" value="UniProtKB-EC"/>
</dbReference>
<feature type="compositionally biased region" description="Acidic residues" evidence="8">
    <location>
        <begin position="766"/>
        <end position="775"/>
    </location>
</feature>
<feature type="compositionally biased region" description="Basic residues" evidence="8">
    <location>
        <begin position="824"/>
        <end position="835"/>
    </location>
</feature>
<name>U6MW13_9EIME</name>
<comment type="function">
    <text evidence="7">RNA helicase.</text>
</comment>
<dbReference type="SMART" id="SM01178">
    <property type="entry name" value="DUF4217"/>
    <property type="match status" value="1"/>
</dbReference>
<accession>U6MW13</accession>
<feature type="region of interest" description="Disordered" evidence="8">
    <location>
        <begin position="1"/>
        <end position="70"/>
    </location>
</feature>
<dbReference type="InterPro" id="IPR011545">
    <property type="entry name" value="DEAD/DEAH_box_helicase_dom"/>
</dbReference>
<feature type="short sequence motif" description="Q motif" evidence="6">
    <location>
        <begin position="126"/>
        <end position="154"/>
    </location>
</feature>
<dbReference type="EMBL" id="HG723717">
    <property type="protein sequence ID" value="CDJ66674.1"/>
    <property type="molecule type" value="Genomic_DNA"/>
</dbReference>
<feature type="region of interest" description="Disordered" evidence="8">
    <location>
        <begin position="651"/>
        <end position="737"/>
    </location>
</feature>
<dbReference type="SUPFAM" id="SSF52540">
    <property type="entry name" value="P-loop containing nucleoside triphosphate hydrolases"/>
    <property type="match status" value="2"/>
</dbReference>
<keyword evidence="1 7" id="KW-0547">Nucleotide-binding</keyword>
<keyword evidence="4 7" id="KW-0067">ATP-binding</keyword>